<dbReference type="GO" id="GO:0016020">
    <property type="term" value="C:membrane"/>
    <property type="evidence" value="ECO:0007669"/>
    <property type="project" value="UniProtKB-SubCell"/>
</dbReference>
<organism evidence="8 9">
    <name type="scientific">Elsinoe batatas</name>
    <dbReference type="NCBI Taxonomy" id="2601811"/>
    <lineage>
        <taxon>Eukaryota</taxon>
        <taxon>Fungi</taxon>
        <taxon>Dikarya</taxon>
        <taxon>Ascomycota</taxon>
        <taxon>Pezizomycotina</taxon>
        <taxon>Dothideomycetes</taxon>
        <taxon>Dothideomycetidae</taxon>
        <taxon>Myriangiales</taxon>
        <taxon>Elsinoaceae</taxon>
        <taxon>Elsinoe</taxon>
    </lineage>
</organism>
<keyword evidence="4 6" id="KW-0472">Membrane</keyword>
<reference evidence="8" key="1">
    <citation type="submission" date="2021-07" db="EMBL/GenBank/DDBJ databases">
        <title>Elsinoe batatas strain:CRI-CJ2 Genome sequencing and assembly.</title>
        <authorList>
            <person name="Huang L."/>
        </authorList>
    </citation>
    <scope>NUCLEOTIDE SEQUENCE</scope>
    <source>
        <strain evidence="8">CRI-CJ2</strain>
    </source>
</reference>
<evidence type="ECO:0000256" key="5">
    <source>
        <dbReference type="ARBA" id="ARBA00038359"/>
    </source>
</evidence>
<evidence type="ECO:0000259" key="7">
    <source>
        <dbReference type="Pfam" id="PF20684"/>
    </source>
</evidence>
<dbReference type="AlphaFoldDB" id="A0A8K0L1F8"/>
<evidence type="ECO:0000256" key="2">
    <source>
        <dbReference type="ARBA" id="ARBA00022692"/>
    </source>
</evidence>
<comment type="subcellular location">
    <subcellularLocation>
        <location evidence="1">Membrane</location>
        <topology evidence="1">Multi-pass membrane protein</topology>
    </subcellularLocation>
</comment>
<dbReference type="Proteomes" id="UP000809789">
    <property type="component" value="Unassembled WGS sequence"/>
</dbReference>
<evidence type="ECO:0000256" key="6">
    <source>
        <dbReference type="SAM" id="Phobius"/>
    </source>
</evidence>
<accession>A0A8K0L1F8</accession>
<dbReference type="PANTHER" id="PTHR33048:SF152">
    <property type="entry name" value="INTEGRAL MEMBRANE PROTEIN"/>
    <property type="match status" value="1"/>
</dbReference>
<dbReference type="Pfam" id="PF20684">
    <property type="entry name" value="Fung_rhodopsin"/>
    <property type="match status" value="1"/>
</dbReference>
<feature type="transmembrane region" description="Helical" evidence="6">
    <location>
        <begin position="12"/>
        <end position="34"/>
    </location>
</feature>
<feature type="domain" description="Rhodopsin" evidence="7">
    <location>
        <begin position="5"/>
        <end position="85"/>
    </location>
</feature>
<evidence type="ECO:0000256" key="3">
    <source>
        <dbReference type="ARBA" id="ARBA00022989"/>
    </source>
</evidence>
<comment type="caution">
    <text evidence="8">The sequence shown here is derived from an EMBL/GenBank/DDBJ whole genome shotgun (WGS) entry which is preliminary data.</text>
</comment>
<keyword evidence="9" id="KW-1185">Reference proteome</keyword>
<dbReference type="InterPro" id="IPR049326">
    <property type="entry name" value="Rhodopsin_dom_fungi"/>
</dbReference>
<evidence type="ECO:0000313" key="9">
    <source>
        <dbReference type="Proteomes" id="UP000809789"/>
    </source>
</evidence>
<dbReference type="InterPro" id="IPR052337">
    <property type="entry name" value="SAT4-like"/>
</dbReference>
<gene>
    <name evidence="8" type="ORF">KVT40_005594</name>
</gene>
<dbReference type="PANTHER" id="PTHR33048">
    <property type="entry name" value="PTH11-LIKE INTEGRAL MEMBRANE PROTEIN (AFU_ORTHOLOGUE AFUA_5G11245)"/>
    <property type="match status" value="1"/>
</dbReference>
<dbReference type="OrthoDB" id="4329349at2759"/>
<name>A0A8K0L1F8_9PEZI</name>
<sequence length="148" mass="15621">MAPWQCSFRPQNLIATAVLNTTTDAALLVIPVILLYQLKVSIKKKLVIGLILSSGVFVIIAAIIRAQLSLGNAPTAANINSWGVRETVIVTLPANSSVTEPRRIAGSKQGPAARALVCLSGFLQFASFSLSNLAPDLAPDAGRSKLAW</sequence>
<keyword evidence="3 6" id="KW-1133">Transmembrane helix</keyword>
<evidence type="ECO:0000256" key="4">
    <source>
        <dbReference type="ARBA" id="ARBA00023136"/>
    </source>
</evidence>
<comment type="similarity">
    <text evidence="5">Belongs to the SAT4 family.</text>
</comment>
<proteinExistence type="inferred from homology"/>
<protein>
    <recommendedName>
        <fullName evidence="7">Rhodopsin domain-containing protein</fullName>
    </recommendedName>
</protein>
<feature type="transmembrane region" description="Helical" evidence="6">
    <location>
        <begin position="46"/>
        <end position="64"/>
    </location>
</feature>
<evidence type="ECO:0000256" key="1">
    <source>
        <dbReference type="ARBA" id="ARBA00004141"/>
    </source>
</evidence>
<evidence type="ECO:0000313" key="8">
    <source>
        <dbReference type="EMBL" id="KAG8626649.1"/>
    </source>
</evidence>
<keyword evidence="2 6" id="KW-0812">Transmembrane</keyword>
<dbReference type="EMBL" id="JAESVG020000006">
    <property type="protein sequence ID" value="KAG8626649.1"/>
    <property type="molecule type" value="Genomic_DNA"/>
</dbReference>